<organism evidence="8 9">
    <name type="scientific">Papilio machaon</name>
    <name type="common">Old World swallowtail butterfly</name>
    <dbReference type="NCBI Taxonomy" id="76193"/>
    <lineage>
        <taxon>Eukaryota</taxon>
        <taxon>Metazoa</taxon>
        <taxon>Ecdysozoa</taxon>
        <taxon>Arthropoda</taxon>
        <taxon>Hexapoda</taxon>
        <taxon>Insecta</taxon>
        <taxon>Pterygota</taxon>
        <taxon>Neoptera</taxon>
        <taxon>Endopterygota</taxon>
        <taxon>Lepidoptera</taxon>
        <taxon>Glossata</taxon>
        <taxon>Ditrysia</taxon>
        <taxon>Papilionoidea</taxon>
        <taxon>Papilionidae</taxon>
        <taxon>Papilioninae</taxon>
        <taxon>Papilio</taxon>
    </lineage>
</organism>
<evidence type="ECO:0000313" key="8">
    <source>
        <dbReference type="EMBL" id="KPJ06095.1"/>
    </source>
</evidence>
<gene>
    <name evidence="8" type="ORF">RR48_14537</name>
</gene>
<feature type="transmembrane region" description="Helical" evidence="7">
    <location>
        <begin position="65"/>
        <end position="83"/>
    </location>
</feature>
<name>A0A194QMB3_PAPMA</name>
<evidence type="ECO:0000256" key="4">
    <source>
        <dbReference type="ARBA" id="ARBA00022989"/>
    </source>
</evidence>
<comment type="similarity">
    <text evidence="2 6">Belongs to the RER1 family.</text>
</comment>
<comment type="function">
    <text evidence="6">Involved in the retrieval of endoplasmic reticulum membrane proteins from the early Golgi compartment.</text>
</comment>
<feature type="transmembrane region" description="Helical" evidence="7">
    <location>
        <begin position="146"/>
        <end position="163"/>
    </location>
</feature>
<sequence length="195" mass="22745">MMDGNDLASETTRRGIISQAWTRVSQIYQGTLDKWTPHTKGRWFGCILLLVAFVIRVVTKQGWYIVTYALGIYHLNLFIAFLTPKIDPAMDFDADDDNGPALPTRATEEFRPFIRRLPEFKFWLSVTKSTIIGFICTFIDALNIPVFWPILVMYFITLFCITMKRQIKHMIKYRYLPFTHSKPKYKTVESTVTVN</sequence>
<evidence type="ECO:0000256" key="6">
    <source>
        <dbReference type="PIRNR" id="PIRNR016013"/>
    </source>
</evidence>
<evidence type="ECO:0000313" key="9">
    <source>
        <dbReference type="Proteomes" id="UP000053240"/>
    </source>
</evidence>
<dbReference type="KEGG" id="pmac:106720329"/>
<dbReference type="GO" id="GO:0005783">
    <property type="term" value="C:endoplasmic reticulum"/>
    <property type="evidence" value="ECO:0007669"/>
    <property type="project" value="GOC"/>
</dbReference>
<evidence type="ECO:0000256" key="7">
    <source>
        <dbReference type="SAM" id="Phobius"/>
    </source>
</evidence>
<dbReference type="AlphaFoldDB" id="A0A194QMB3"/>
<dbReference type="PANTHER" id="PTHR10743">
    <property type="entry name" value="PROTEIN RER1"/>
    <property type="match status" value="1"/>
</dbReference>
<dbReference type="Proteomes" id="UP000053240">
    <property type="component" value="Unassembled WGS sequence"/>
</dbReference>
<dbReference type="OMA" id="GWYVVCY"/>
<accession>A0A194QMB3</accession>
<keyword evidence="3 7" id="KW-0812">Transmembrane</keyword>
<dbReference type="FunCoup" id="A0A194QMB3">
    <property type="interactions" value="1501"/>
</dbReference>
<dbReference type="PIRSF" id="PIRSF016013">
    <property type="entry name" value="AtER_Rer1p"/>
    <property type="match status" value="1"/>
</dbReference>
<dbReference type="GO" id="GO:0000139">
    <property type="term" value="C:Golgi membrane"/>
    <property type="evidence" value="ECO:0007669"/>
    <property type="project" value="TreeGrafter"/>
</dbReference>
<protein>
    <recommendedName>
        <fullName evidence="6">Protein RER1</fullName>
    </recommendedName>
</protein>
<evidence type="ECO:0000256" key="3">
    <source>
        <dbReference type="ARBA" id="ARBA00022692"/>
    </source>
</evidence>
<keyword evidence="4 7" id="KW-1133">Transmembrane helix</keyword>
<dbReference type="InterPro" id="IPR004932">
    <property type="entry name" value="Rer1"/>
</dbReference>
<dbReference type="Pfam" id="PF03248">
    <property type="entry name" value="Rer1"/>
    <property type="match status" value="1"/>
</dbReference>
<keyword evidence="5 6" id="KW-0472">Membrane</keyword>
<feature type="transmembrane region" description="Helical" evidence="7">
    <location>
        <begin position="41"/>
        <end position="59"/>
    </location>
</feature>
<dbReference type="InParanoid" id="A0A194QMB3"/>
<evidence type="ECO:0000256" key="1">
    <source>
        <dbReference type="ARBA" id="ARBA00004141"/>
    </source>
</evidence>
<evidence type="ECO:0000256" key="5">
    <source>
        <dbReference type="ARBA" id="ARBA00023136"/>
    </source>
</evidence>
<dbReference type="STRING" id="76193.A0A194QMB3"/>
<dbReference type="GO" id="GO:0006890">
    <property type="term" value="P:retrograde vesicle-mediated transport, Golgi to endoplasmic reticulum"/>
    <property type="evidence" value="ECO:0007669"/>
    <property type="project" value="TreeGrafter"/>
</dbReference>
<evidence type="ECO:0000256" key="2">
    <source>
        <dbReference type="ARBA" id="ARBA00006070"/>
    </source>
</evidence>
<dbReference type="GO" id="GO:0006621">
    <property type="term" value="P:protein retention in ER lumen"/>
    <property type="evidence" value="ECO:0007669"/>
    <property type="project" value="TreeGrafter"/>
</dbReference>
<keyword evidence="9" id="KW-1185">Reference proteome</keyword>
<dbReference type="EMBL" id="KQ461198">
    <property type="protein sequence ID" value="KPJ06095.1"/>
    <property type="molecule type" value="Genomic_DNA"/>
</dbReference>
<proteinExistence type="inferred from homology"/>
<comment type="subcellular location">
    <subcellularLocation>
        <location evidence="1">Membrane</location>
        <topology evidence="1">Multi-pass membrane protein</topology>
    </subcellularLocation>
</comment>
<dbReference type="OrthoDB" id="448250at2759"/>
<reference evidence="8 9" key="1">
    <citation type="journal article" date="2015" name="Nat. Commun.">
        <title>Outbred genome sequencing and CRISPR/Cas9 gene editing in butterflies.</title>
        <authorList>
            <person name="Li X."/>
            <person name="Fan D."/>
            <person name="Zhang W."/>
            <person name="Liu G."/>
            <person name="Zhang L."/>
            <person name="Zhao L."/>
            <person name="Fang X."/>
            <person name="Chen L."/>
            <person name="Dong Y."/>
            <person name="Chen Y."/>
            <person name="Ding Y."/>
            <person name="Zhao R."/>
            <person name="Feng M."/>
            <person name="Zhu Y."/>
            <person name="Feng Y."/>
            <person name="Jiang X."/>
            <person name="Zhu D."/>
            <person name="Xiang H."/>
            <person name="Feng X."/>
            <person name="Li S."/>
            <person name="Wang J."/>
            <person name="Zhang G."/>
            <person name="Kronforst M.R."/>
            <person name="Wang W."/>
        </authorList>
    </citation>
    <scope>NUCLEOTIDE SEQUENCE [LARGE SCALE GENOMIC DNA]</scope>
    <source>
        <strain evidence="8">Ya'a_city_454_Pm</strain>
        <tissue evidence="8">Whole body</tissue>
    </source>
</reference>
<dbReference type="PANTHER" id="PTHR10743:SF0">
    <property type="entry name" value="PROTEIN RER1"/>
    <property type="match status" value="1"/>
</dbReference>